<reference evidence="3 4" key="2">
    <citation type="submission" date="2024-07" db="EMBL/GenBank/DDBJ databases">
        <authorList>
            <person name="Akdeniz Z."/>
        </authorList>
    </citation>
    <scope>NUCLEOTIDE SEQUENCE [LARGE SCALE GENOMIC DNA]</scope>
</reference>
<proteinExistence type="predicted"/>
<feature type="region of interest" description="Disordered" evidence="1">
    <location>
        <begin position="513"/>
        <end position="566"/>
    </location>
</feature>
<accession>A0AA86VI51</accession>
<organism evidence="2">
    <name type="scientific">Hexamita inflata</name>
    <dbReference type="NCBI Taxonomy" id="28002"/>
    <lineage>
        <taxon>Eukaryota</taxon>
        <taxon>Metamonada</taxon>
        <taxon>Diplomonadida</taxon>
        <taxon>Hexamitidae</taxon>
        <taxon>Hexamitinae</taxon>
        <taxon>Hexamita</taxon>
    </lineage>
</organism>
<dbReference type="Proteomes" id="UP001642409">
    <property type="component" value="Unassembled WGS sequence"/>
</dbReference>
<dbReference type="EMBL" id="CAXDID020000517">
    <property type="protein sequence ID" value="CAL6099120.1"/>
    <property type="molecule type" value="Genomic_DNA"/>
</dbReference>
<protein>
    <submittedName>
        <fullName evidence="2">Uncharacterized protein</fullName>
    </submittedName>
</protein>
<keyword evidence="4" id="KW-1185">Reference proteome</keyword>
<sequence length="610" mass="69883">MAEQIKSGMLNSKITKIPKMKQPKILPQNMRKSQIIISEGESIKSSQYKEDFIHGTTNAAAKLDEKTRDNIRNSHVWLGDGSVSEKFSEFRDSYRVISNNKPIHGVNPNFQSGQIKIGFENPTYKTAMNEDFLGHDMEQKYPKAVYKNQVVLGDDAPSFKTTTNDYVPFTAEEYQKQVKAPNFQKSQMKIDEGVPASYQSEFNATYQPKQSDTKIVKESRRFQNSSIIIPEKNNDRIISSTRETLEESSKLIGVMTQQTECLHLKKSTLSVGSEAFQTATEMKQNYTQFSAQAAKSMRPANINTKENICFPDCDDKPITEKQLNFKNNDAYYNKEDSQRIKQYMTKPTDPNLQKLTKYSNYQSQRNEFKPHELQYSTEALRNKEKHIENHIVMNYDPLKNNTSATRDQLKESAALIGKPVLPDVKHKQTNVTLGSDPNLYQSEARSEFTPKQGQISTLSQATKDDLKKTHYSLGFDKIDYKTETQEMIRADHIDRMQEYEEEEPAYVYPTVTYPSKQTPKPQETKPTPQQIDKPLTGYEKSRPAAPTPKLHSAYTTPKTNKLQNYQPVSSQNLNEIGKRLQNGFQNETVVQRPETTGSRFGRSQNGIKWD</sequence>
<comment type="caution">
    <text evidence="2">The sequence shown here is derived from an EMBL/GenBank/DDBJ whole genome shotgun (WGS) entry which is preliminary data.</text>
</comment>
<feature type="compositionally biased region" description="Polar residues" evidence="1">
    <location>
        <begin position="553"/>
        <end position="566"/>
    </location>
</feature>
<dbReference type="EMBL" id="CATOUU010001022">
    <property type="protein sequence ID" value="CAI9967333.1"/>
    <property type="molecule type" value="Genomic_DNA"/>
</dbReference>
<evidence type="ECO:0000313" key="4">
    <source>
        <dbReference type="Proteomes" id="UP001642409"/>
    </source>
</evidence>
<evidence type="ECO:0000313" key="3">
    <source>
        <dbReference type="EMBL" id="CAL6099120.1"/>
    </source>
</evidence>
<dbReference type="AlphaFoldDB" id="A0AA86VI51"/>
<evidence type="ECO:0000256" key="1">
    <source>
        <dbReference type="SAM" id="MobiDB-lite"/>
    </source>
</evidence>
<feature type="region of interest" description="Disordered" evidence="1">
    <location>
        <begin position="584"/>
        <end position="610"/>
    </location>
</feature>
<gene>
    <name evidence="2" type="ORF">HINF_LOCUS54978</name>
    <name evidence="3" type="ORF">HINF_LOCUS69928</name>
</gene>
<evidence type="ECO:0000313" key="2">
    <source>
        <dbReference type="EMBL" id="CAI9967333.1"/>
    </source>
</evidence>
<feature type="compositionally biased region" description="Low complexity" evidence="1">
    <location>
        <begin position="516"/>
        <end position="530"/>
    </location>
</feature>
<name>A0AA86VI51_9EUKA</name>
<reference evidence="2" key="1">
    <citation type="submission" date="2023-06" db="EMBL/GenBank/DDBJ databases">
        <authorList>
            <person name="Kurt Z."/>
        </authorList>
    </citation>
    <scope>NUCLEOTIDE SEQUENCE</scope>
</reference>